<evidence type="ECO:0008006" key="3">
    <source>
        <dbReference type="Google" id="ProtNLM"/>
    </source>
</evidence>
<organism evidence="1 2">
    <name type="scientific">Brevundimonas lenta</name>
    <dbReference type="NCBI Taxonomy" id="424796"/>
    <lineage>
        <taxon>Bacteria</taxon>
        <taxon>Pseudomonadati</taxon>
        <taxon>Pseudomonadota</taxon>
        <taxon>Alphaproteobacteria</taxon>
        <taxon>Caulobacterales</taxon>
        <taxon>Caulobacteraceae</taxon>
        <taxon>Brevundimonas</taxon>
    </lineage>
</organism>
<dbReference type="AlphaFoldDB" id="A0A7W6NPA6"/>
<reference evidence="1 2" key="1">
    <citation type="submission" date="2020-08" db="EMBL/GenBank/DDBJ databases">
        <title>Genomic Encyclopedia of Type Strains, Phase IV (KMG-IV): sequencing the most valuable type-strain genomes for metagenomic binning, comparative biology and taxonomic classification.</title>
        <authorList>
            <person name="Goeker M."/>
        </authorList>
    </citation>
    <scope>NUCLEOTIDE SEQUENCE [LARGE SCALE GENOMIC DNA]</scope>
    <source>
        <strain evidence="1 2">DSM 23960</strain>
    </source>
</reference>
<evidence type="ECO:0000313" key="1">
    <source>
        <dbReference type="EMBL" id="MBB4083220.1"/>
    </source>
</evidence>
<dbReference type="EMBL" id="JACIDM010000002">
    <property type="protein sequence ID" value="MBB4083220.1"/>
    <property type="molecule type" value="Genomic_DNA"/>
</dbReference>
<gene>
    <name evidence="1" type="ORF">GGR12_002086</name>
</gene>
<dbReference type="RefSeq" id="WP_183204337.1">
    <property type="nucleotide sequence ID" value="NZ_BAAAER010000001.1"/>
</dbReference>
<evidence type="ECO:0000313" key="2">
    <source>
        <dbReference type="Proteomes" id="UP000529946"/>
    </source>
</evidence>
<name>A0A7W6NPA6_9CAUL</name>
<keyword evidence="2" id="KW-1185">Reference proteome</keyword>
<dbReference type="Proteomes" id="UP000529946">
    <property type="component" value="Unassembled WGS sequence"/>
</dbReference>
<protein>
    <recommendedName>
        <fullName evidence="3">DUF3800 domain-containing protein</fullName>
    </recommendedName>
</protein>
<sequence>MDPTGAAEREPIDVNAMRRPSILRNGLHRADVAYVLHYDETNNIRRLHLEANAFNVPVLNCWVLGGFGRRDATPIDLGPLRTRARIQSNAEELHFGLFGKGAFPTVLGSRKLEVFLEWAIEEELLVHYLALDPFYWSVVDVVDSVLAAGEMPDGFDETLKSDLSTVLRADRARTAALMSRFDYPDLLPENRHAFMSALIDFASDYSDHLDHFGYQMLRGLLQMGRHNPLPFIEGGTARVLIDGFRDFFLERICILKNASHIFDAEDVVSSELTAMTLTDNGAPFCNYRFVMRSHDEPGVQVSDVLVGLLGRFFSWVSASTDEDVADLKANLSPAQARNRERLIRLLEASYAENAAFTHTIVSLADRQKAAVFLDF</sequence>
<comment type="caution">
    <text evidence="1">The sequence shown here is derived from an EMBL/GenBank/DDBJ whole genome shotgun (WGS) entry which is preliminary data.</text>
</comment>
<accession>A0A7W6NPA6</accession>
<proteinExistence type="predicted"/>